<name>A0A014NLV0_9GAMM</name>
<reference evidence="1 2" key="1">
    <citation type="submission" date="2014-02" db="EMBL/GenBank/DDBJ databases">
        <title>Draft genome of Erwinia mallotivora strain BT-MARDI, a papaya dieback pathogen.</title>
        <authorList>
            <person name="Redzuan R."/>
            <person name="Abu Bakar N."/>
            <person name="Badrun R."/>
            <person name="Mohd Raih M.F."/>
            <person name="Rozano L."/>
            <person name="Mat Amin N."/>
        </authorList>
    </citation>
    <scope>NUCLEOTIDE SEQUENCE [LARGE SCALE GENOMIC DNA]</scope>
    <source>
        <strain evidence="1 2">BT-MARDI</strain>
    </source>
</reference>
<protein>
    <submittedName>
        <fullName evidence="1">Uncharacterized protein</fullName>
    </submittedName>
</protein>
<accession>A0A014NLV0</accession>
<evidence type="ECO:0000313" key="1">
    <source>
        <dbReference type="EMBL" id="EXU74735.1"/>
    </source>
</evidence>
<gene>
    <name evidence="1" type="ORF">BG55_15350</name>
</gene>
<dbReference type="AlphaFoldDB" id="A0A014NLV0"/>
<sequence>MRDNKLWKKRGQKNDTFGIGQINQHRTFKQPAAWHDFCHRLEINCATGSPLLNAQPDQVCGPGPFEHFKGQHRL</sequence>
<dbReference type="EMBL" id="JFHN01000054">
    <property type="protein sequence ID" value="EXU74735.1"/>
    <property type="molecule type" value="Genomic_DNA"/>
</dbReference>
<organism evidence="1 2">
    <name type="scientific">Erwinia mallotivora</name>
    <dbReference type="NCBI Taxonomy" id="69222"/>
    <lineage>
        <taxon>Bacteria</taxon>
        <taxon>Pseudomonadati</taxon>
        <taxon>Pseudomonadota</taxon>
        <taxon>Gammaproteobacteria</taxon>
        <taxon>Enterobacterales</taxon>
        <taxon>Erwiniaceae</taxon>
        <taxon>Erwinia</taxon>
    </lineage>
</organism>
<proteinExistence type="predicted"/>
<dbReference type="Proteomes" id="UP000019918">
    <property type="component" value="Unassembled WGS sequence"/>
</dbReference>
<dbReference type="STRING" id="69222.BG55_15350"/>
<comment type="caution">
    <text evidence="1">The sequence shown here is derived from an EMBL/GenBank/DDBJ whole genome shotgun (WGS) entry which is preliminary data.</text>
</comment>
<keyword evidence="2" id="KW-1185">Reference proteome</keyword>
<evidence type="ECO:0000313" key="2">
    <source>
        <dbReference type="Proteomes" id="UP000019918"/>
    </source>
</evidence>